<evidence type="ECO:0000256" key="1">
    <source>
        <dbReference type="SAM" id="MobiDB-lite"/>
    </source>
</evidence>
<proteinExistence type="predicted"/>
<dbReference type="Proteomes" id="UP000006728">
    <property type="component" value="Chromosome"/>
</dbReference>
<dbReference type="RefSeq" id="WP_009950545.1">
    <property type="nucleotide sequence ID" value="NC_009142.1"/>
</dbReference>
<keyword evidence="3" id="KW-0378">Hydrolase</keyword>
<protein>
    <submittedName>
        <fullName evidence="3">Carboxypeptidase</fullName>
    </submittedName>
</protein>
<keyword evidence="3" id="KW-0645">Protease</keyword>
<dbReference type="OrthoDB" id="5620138at2"/>
<dbReference type="eggNOG" id="COG3409">
    <property type="taxonomic scope" value="Bacteria"/>
</dbReference>
<feature type="signal peptide" evidence="2">
    <location>
        <begin position="1"/>
        <end position="20"/>
    </location>
</feature>
<accession>A4F7M1</accession>
<dbReference type="KEGG" id="sen:SACE_0703"/>
<feature type="region of interest" description="Disordered" evidence="1">
    <location>
        <begin position="56"/>
        <end position="85"/>
    </location>
</feature>
<evidence type="ECO:0000256" key="2">
    <source>
        <dbReference type="SAM" id="SignalP"/>
    </source>
</evidence>
<dbReference type="STRING" id="405948.SACE_0703"/>
<name>A4F7M1_SACEN</name>
<keyword evidence="4" id="KW-1185">Reference proteome</keyword>
<organism evidence="3 4">
    <name type="scientific">Saccharopolyspora erythraea (strain ATCC 11635 / DSM 40517 / JCM 4748 / NBRC 13426 / NCIMB 8594 / NRRL 2338)</name>
    <dbReference type="NCBI Taxonomy" id="405948"/>
    <lineage>
        <taxon>Bacteria</taxon>
        <taxon>Bacillati</taxon>
        <taxon>Actinomycetota</taxon>
        <taxon>Actinomycetes</taxon>
        <taxon>Pseudonocardiales</taxon>
        <taxon>Pseudonocardiaceae</taxon>
        <taxon>Saccharopolyspora</taxon>
    </lineage>
</organism>
<dbReference type="GO" id="GO:0004180">
    <property type="term" value="F:carboxypeptidase activity"/>
    <property type="evidence" value="ECO:0007669"/>
    <property type="project" value="UniProtKB-KW"/>
</dbReference>
<dbReference type="HOGENOM" id="CLU_1467199_0_0_11"/>
<keyword evidence="3" id="KW-0121">Carboxypeptidase</keyword>
<feature type="compositionally biased region" description="Polar residues" evidence="1">
    <location>
        <begin position="62"/>
        <end position="77"/>
    </location>
</feature>
<sequence length="184" mass="18866">MNRKSTAWAVALAVTASAFAATPAVASGGTAAAAPSRAELAEQVLADDGITLLDSHVGGQNDPESTAQRNIKDTSQGGAARTSPWSDVGVTKVELSTAMLRGMVSIGKDYRYRVTTVAGGDHSPTSYHYKGTAFDVDQIDGQAVNGSNPKVAKIKSACKSAGAVEILGPGDAGHDTHIHCAWNS</sequence>
<dbReference type="EMBL" id="AM420293">
    <property type="protein sequence ID" value="CAM00045.1"/>
    <property type="molecule type" value="Genomic_DNA"/>
</dbReference>
<gene>
    <name evidence="3" type="ordered locus">SACE_0703</name>
</gene>
<reference evidence="3 4" key="1">
    <citation type="journal article" date="2007" name="Nat. Biotechnol.">
        <title>Complete genome sequence of the erythromycin-producing bacterium Saccharopolyspora erythraea NRRL23338.</title>
        <authorList>
            <person name="Oliynyk M."/>
            <person name="Samborskyy M."/>
            <person name="Lester J.B."/>
            <person name="Mironenko T."/>
            <person name="Scott N."/>
            <person name="Dickens S."/>
            <person name="Haydock S.F."/>
            <person name="Leadlay P.F."/>
        </authorList>
    </citation>
    <scope>NUCLEOTIDE SEQUENCE [LARGE SCALE GENOMIC DNA]</scope>
    <source>
        <strain evidence="4">ATCC 11635 / DSM 40517 / JCM 4748 / NBRC 13426 / NCIMB 8594 / NRRL 2338</strain>
    </source>
</reference>
<keyword evidence="2" id="KW-0732">Signal</keyword>
<evidence type="ECO:0000313" key="4">
    <source>
        <dbReference type="Proteomes" id="UP000006728"/>
    </source>
</evidence>
<feature type="chain" id="PRO_5044016696" evidence="2">
    <location>
        <begin position="21"/>
        <end position="184"/>
    </location>
</feature>
<evidence type="ECO:0000313" key="3">
    <source>
        <dbReference type="EMBL" id="CAM00045.1"/>
    </source>
</evidence>
<dbReference type="AlphaFoldDB" id="A4F7M1"/>